<dbReference type="PROSITE" id="PS51257">
    <property type="entry name" value="PROKAR_LIPOPROTEIN"/>
    <property type="match status" value="1"/>
</dbReference>
<dbReference type="SUPFAM" id="SSF55816">
    <property type="entry name" value="5'-nucleotidase (syn. UDP-sugar hydrolase), C-terminal domain"/>
    <property type="match status" value="1"/>
</dbReference>
<protein>
    <submittedName>
        <fullName evidence="2">5'-nucleotidase C-terminal domain-containing protein</fullName>
    </submittedName>
</protein>
<reference evidence="2 3" key="1">
    <citation type="submission" date="2020-06" db="EMBL/GenBank/DDBJ databases">
        <authorList>
            <person name="Isaeva M.P."/>
            <person name="Chernysheva N.Y."/>
        </authorList>
    </citation>
    <scope>NUCLEOTIDE SEQUENCE [LARGE SCALE GENOMIC DNA]</scope>
    <source>
        <strain evidence="2 3">KMM 6746</strain>
    </source>
</reference>
<reference evidence="3" key="2">
    <citation type="submission" date="2023-07" db="EMBL/GenBank/DDBJ databases">
        <title>Zobellia barbeyronii sp. nov., a new marine flavobacterium, isolated from green and red algae.</title>
        <authorList>
            <person name="Nedashkovskaya O.I."/>
            <person name="Otstavnykh N."/>
            <person name="Zhukova N."/>
            <person name="Guzev K."/>
            <person name="Chausova V."/>
            <person name="Tekutyeva L."/>
            <person name="Mikhailov V."/>
            <person name="Isaeva M."/>
        </authorList>
    </citation>
    <scope>NUCLEOTIDE SEQUENCE [LARGE SCALE GENOMIC DNA]</scope>
    <source>
        <strain evidence="3">KMM 6746</strain>
    </source>
</reference>
<organism evidence="2 3">
    <name type="scientific">Zobellia barbeyronii</name>
    <dbReference type="NCBI Taxonomy" id="2748009"/>
    <lineage>
        <taxon>Bacteria</taxon>
        <taxon>Pseudomonadati</taxon>
        <taxon>Bacteroidota</taxon>
        <taxon>Flavobacteriia</taxon>
        <taxon>Flavobacteriales</taxon>
        <taxon>Flavobacteriaceae</taxon>
        <taxon>Zobellia</taxon>
    </lineage>
</organism>
<dbReference type="PANTHER" id="PTHR11575:SF24">
    <property type="entry name" value="5'-NUCLEOTIDASE"/>
    <property type="match status" value="1"/>
</dbReference>
<keyword evidence="3" id="KW-1185">Reference proteome</keyword>
<dbReference type="EMBL" id="JACATN010000002">
    <property type="protein sequence ID" value="MBT2160992.1"/>
    <property type="molecule type" value="Genomic_DNA"/>
</dbReference>
<dbReference type="InterPro" id="IPR036907">
    <property type="entry name" value="5'-Nucleotdase_C_sf"/>
</dbReference>
<evidence type="ECO:0000313" key="3">
    <source>
        <dbReference type="Proteomes" id="UP000740413"/>
    </source>
</evidence>
<dbReference type="Gene3D" id="3.90.780.10">
    <property type="entry name" value="5'-Nucleotidase, C-terminal domain"/>
    <property type="match status" value="1"/>
</dbReference>
<evidence type="ECO:0000259" key="1">
    <source>
        <dbReference type="Pfam" id="PF02872"/>
    </source>
</evidence>
<dbReference type="InterPro" id="IPR006179">
    <property type="entry name" value="5_nucleotidase/apyrase"/>
</dbReference>
<dbReference type="Proteomes" id="UP000740413">
    <property type="component" value="Unassembled WGS sequence"/>
</dbReference>
<sequence>MVLKIKHFVVFVTFSFLYSCGEQQPNLQNIDAKQIIIDSSLATTESIEILVKPYRERIDQVLDSTLAYAPYPISKTDGELNTTAGNLMADIVLSEANPIFKSRTGHTIDLVLLNHGGIRSLISKGNVSSRTAYEVMPFENSIVVAELKGSSILKLASYLRDSGRPHPIAGLQLILDSENEIQSISIQGKPLQEDKIYYVATSNYLVNGGDSMVFFEDALNTTNTDYLIRNAMIDYFKKTDTLKPVVDNRFIKLD</sequence>
<proteinExistence type="predicted"/>
<comment type="caution">
    <text evidence="2">The sequence shown here is derived from an EMBL/GenBank/DDBJ whole genome shotgun (WGS) entry which is preliminary data.</text>
</comment>
<evidence type="ECO:0000313" key="2">
    <source>
        <dbReference type="EMBL" id="MBT2160992.1"/>
    </source>
</evidence>
<accession>A0ABS5WCA7</accession>
<name>A0ABS5WCA7_9FLAO</name>
<dbReference type="Pfam" id="PF02872">
    <property type="entry name" value="5_nucleotid_C"/>
    <property type="match status" value="1"/>
</dbReference>
<dbReference type="PANTHER" id="PTHR11575">
    <property type="entry name" value="5'-NUCLEOTIDASE-RELATED"/>
    <property type="match status" value="1"/>
</dbReference>
<dbReference type="InterPro" id="IPR008334">
    <property type="entry name" value="5'-Nucleotdase_C"/>
</dbReference>
<dbReference type="RefSeq" id="WP_214611173.1">
    <property type="nucleotide sequence ID" value="NZ_JACATN010000002.1"/>
</dbReference>
<dbReference type="PRINTS" id="PR01607">
    <property type="entry name" value="APYRASEFAMLY"/>
</dbReference>
<gene>
    <name evidence="2" type="ORF">HW347_06930</name>
</gene>
<feature type="domain" description="5'-Nucleotidase C-terminal" evidence="1">
    <location>
        <begin position="80"/>
        <end position="213"/>
    </location>
</feature>